<dbReference type="Pfam" id="PF21082">
    <property type="entry name" value="MS_channel_3rd"/>
    <property type="match status" value="1"/>
</dbReference>
<dbReference type="InterPro" id="IPR022249">
    <property type="entry name" value="DUF3772"/>
</dbReference>
<evidence type="ECO:0000256" key="4">
    <source>
        <dbReference type="ARBA" id="ARBA00022692"/>
    </source>
</evidence>
<feature type="chain" id="PRO_5012590594" evidence="9">
    <location>
        <begin position="21"/>
        <end position="818"/>
    </location>
</feature>
<evidence type="ECO:0000259" key="12">
    <source>
        <dbReference type="Pfam" id="PF21082"/>
    </source>
</evidence>
<evidence type="ECO:0000256" key="7">
    <source>
        <dbReference type="SAM" id="MobiDB-lite"/>
    </source>
</evidence>
<evidence type="ECO:0000256" key="3">
    <source>
        <dbReference type="ARBA" id="ARBA00022475"/>
    </source>
</evidence>
<sequence length="818" mass="88532">MRLLRTLLLFLTLIMASGLAGGPLQWAANAQQQQAEPIDYDAWERTALRAEEAVEAERASTPALEALRSDLVTWRQRFQREEDANANTIATVQRQLEALGPAPEDGGESAEIAQEREQLTARLAELQAPGKRAELAYSRADGLIRGIDQIVRDRQTDELLEFGPSPVNPTLWADAAKALIEGGTALVSEFRSNLQNQLQREQATGRLPALVTFGLLGLLFLVRGRAWSRKLSNRVLSDGQTTGRWIIGFMVSLGSLIVPLIGFIIIVLVIQASGLTGNRIRQLLQELVLAAVIFMAARWLATRVFPMDEMRGLPLNLTSEGRRAGRWYGASLGLATAVLHLFDGMTDVFGWSAASANVILFPILVTMAFLLWRLARLLKAHADAGTDDSGEETYRTKSTRILVRILVVLAVVAPVLALIGYFALAKFLLFPSVLSLMLLAGLLILQRVVVELYALITGNLEGAAESLIPVLIGAALVILSMPVFALIWGARVTDLTELWTQFVDGVYIGETRLSPVIFLTLAAVFAVGLVATRLLQAALKNTVLPKTRIDMGGRNAIVSGVGYVGIFLAAIIAITSAGIDLSSLAIVAGALSVGIGFGLQNIVSNFVAGIILLIERPISEGDWIEVGGQHGYVRHISVRSTRIETFDRTDVIVPNADFVSGTVTNYTRGNTVGRVIVPVGVAYGTDTRKVEKILHEIAEAHPMVLVNPAPAVVFQGFGASSMDFEIRAILRDVNWVLDVKSDMNHEIARRFAEEGIEIPYAQRDIWLRNPEALRGGGVVSARAQHKDTKGSHEARREHDVSDDAGDGDADGGGDGGPT</sequence>
<gene>
    <name evidence="13" type="ORF">SAMN05443432_102405</name>
</gene>
<feature type="domain" description="Mechanosensitive ion channel MscS" evidence="10">
    <location>
        <begin position="601"/>
        <end position="668"/>
    </location>
</feature>
<feature type="transmembrane region" description="Helical" evidence="8">
    <location>
        <begin position="325"/>
        <end position="342"/>
    </location>
</feature>
<dbReference type="PANTHER" id="PTHR30347:SF1">
    <property type="entry name" value="MECHANOSENSITIVE CHANNEL MSCK"/>
    <property type="match status" value="1"/>
</dbReference>
<dbReference type="PANTHER" id="PTHR30347">
    <property type="entry name" value="POTASSIUM CHANNEL RELATED"/>
    <property type="match status" value="1"/>
</dbReference>
<feature type="transmembrane region" description="Helical" evidence="8">
    <location>
        <begin position="468"/>
        <end position="490"/>
    </location>
</feature>
<feature type="transmembrane region" description="Helical" evidence="8">
    <location>
        <begin position="282"/>
        <end position="301"/>
    </location>
</feature>
<keyword evidence="4 8" id="KW-0812">Transmembrane</keyword>
<dbReference type="RefSeq" id="WP_149778731.1">
    <property type="nucleotide sequence ID" value="NZ_FRCB01000002.1"/>
</dbReference>
<dbReference type="InterPro" id="IPR011066">
    <property type="entry name" value="MscS_channel_C_sf"/>
</dbReference>
<dbReference type="SUPFAM" id="SSF50182">
    <property type="entry name" value="Sm-like ribonucleoproteins"/>
    <property type="match status" value="1"/>
</dbReference>
<feature type="transmembrane region" description="Helical" evidence="8">
    <location>
        <begin position="401"/>
        <end position="424"/>
    </location>
</feature>
<keyword evidence="6 8" id="KW-0472">Membrane</keyword>
<name>A0A1M7D2Y6_9RHOB</name>
<dbReference type="Gene3D" id="1.10.287.1260">
    <property type="match status" value="1"/>
</dbReference>
<organism evidence="13 14">
    <name type="scientific">Roseovarius litoreus</name>
    <dbReference type="NCBI Taxonomy" id="1155722"/>
    <lineage>
        <taxon>Bacteria</taxon>
        <taxon>Pseudomonadati</taxon>
        <taxon>Pseudomonadota</taxon>
        <taxon>Alphaproteobacteria</taxon>
        <taxon>Rhodobacterales</taxon>
        <taxon>Roseobacteraceae</taxon>
        <taxon>Roseovarius</taxon>
    </lineage>
</organism>
<evidence type="ECO:0000256" key="1">
    <source>
        <dbReference type="ARBA" id="ARBA00004651"/>
    </source>
</evidence>
<evidence type="ECO:0000313" key="13">
    <source>
        <dbReference type="EMBL" id="SHL73846.1"/>
    </source>
</evidence>
<feature type="domain" description="Mechanosensitive ion channel MscS C-terminal" evidence="12">
    <location>
        <begin position="676"/>
        <end position="758"/>
    </location>
</feature>
<comment type="subcellular location">
    <subcellularLocation>
        <location evidence="1">Cell membrane</location>
        <topology evidence="1">Multi-pass membrane protein</topology>
    </subcellularLocation>
</comment>
<proteinExistence type="inferred from homology"/>
<evidence type="ECO:0000259" key="10">
    <source>
        <dbReference type="Pfam" id="PF00924"/>
    </source>
</evidence>
<dbReference type="Pfam" id="PF00924">
    <property type="entry name" value="MS_channel_2nd"/>
    <property type="match status" value="1"/>
</dbReference>
<dbReference type="Gene3D" id="2.30.30.60">
    <property type="match status" value="1"/>
</dbReference>
<feature type="transmembrane region" description="Helical" evidence="8">
    <location>
        <begin position="348"/>
        <end position="372"/>
    </location>
</feature>
<evidence type="ECO:0000256" key="5">
    <source>
        <dbReference type="ARBA" id="ARBA00022989"/>
    </source>
</evidence>
<feature type="region of interest" description="Disordered" evidence="7">
    <location>
        <begin position="777"/>
        <end position="818"/>
    </location>
</feature>
<evidence type="ECO:0000256" key="6">
    <source>
        <dbReference type="ARBA" id="ARBA00023136"/>
    </source>
</evidence>
<dbReference type="EMBL" id="FRCB01000002">
    <property type="protein sequence ID" value="SHL73846.1"/>
    <property type="molecule type" value="Genomic_DNA"/>
</dbReference>
<keyword evidence="3" id="KW-1003">Cell membrane</keyword>
<dbReference type="AlphaFoldDB" id="A0A1M7D2Y6"/>
<comment type="similarity">
    <text evidence="2">Belongs to the MscS (TC 1.A.23) family.</text>
</comment>
<evidence type="ECO:0000313" key="14">
    <source>
        <dbReference type="Proteomes" id="UP000322545"/>
    </source>
</evidence>
<dbReference type="SUPFAM" id="SSF82689">
    <property type="entry name" value="Mechanosensitive channel protein MscS (YggB), C-terminal domain"/>
    <property type="match status" value="1"/>
</dbReference>
<reference evidence="13 14" key="1">
    <citation type="submission" date="2016-11" db="EMBL/GenBank/DDBJ databases">
        <authorList>
            <person name="Varghese N."/>
            <person name="Submissions S."/>
        </authorList>
    </citation>
    <scope>NUCLEOTIDE SEQUENCE [LARGE SCALE GENOMIC DNA]</scope>
    <source>
        <strain evidence="13 14">DSM 28249</strain>
    </source>
</reference>
<dbReference type="InterPro" id="IPR011014">
    <property type="entry name" value="MscS_channel_TM-2"/>
</dbReference>
<keyword evidence="14" id="KW-1185">Reference proteome</keyword>
<protein>
    <submittedName>
        <fullName evidence="13">Small-conductance mechanosensitive channel</fullName>
    </submittedName>
</protein>
<dbReference type="GO" id="GO:0005886">
    <property type="term" value="C:plasma membrane"/>
    <property type="evidence" value="ECO:0007669"/>
    <property type="project" value="UniProtKB-SubCell"/>
</dbReference>
<evidence type="ECO:0000259" key="11">
    <source>
        <dbReference type="Pfam" id="PF12607"/>
    </source>
</evidence>
<dbReference type="SUPFAM" id="SSF82861">
    <property type="entry name" value="Mechanosensitive channel protein MscS (YggB), transmembrane region"/>
    <property type="match status" value="1"/>
</dbReference>
<dbReference type="Gene3D" id="3.30.70.100">
    <property type="match status" value="1"/>
</dbReference>
<feature type="signal peptide" evidence="9">
    <location>
        <begin position="1"/>
        <end position="20"/>
    </location>
</feature>
<feature type="transmembrane region" description="Helical" evidence="8">
    <location>
        <begin position="245"/>
        <end position="270"/>
    </location>
</feature>
<feature type="domain" description="DUF3772" evidence="11">
    <location>
        <begin position="131"/>
        <end position="179"/>
    </location>
</feature>
<dbReference type="InterPro" id="IPR052702">
    <property type="entry name" value="MscS-like_channel"/>
</dbReference>
<feature type="compositionally biased region" description="Acidic residues" evidence="7">
    <location>
        <begin position="802"/>
        <end position="811"/>
    </location>
</feature>
<feature type="compositionally biased region" description="Basic and acidic residues" evidence="7">
    <location>
        <begin position="784"/>
        <end position="801"/>
    </location>
</feature>
<dbReference type="Pfam" id="PF12607">
    <property type="entry name" value="DUF3772"/>
    <property type="match status" value="1"/>
</dbReference>
<dbReference type="Proteomes" id="UP000322545">
    <property type="component" value="Unassembled WGS sequence"/>
</dbReference>
<accession>A0A1M7D2Y6</accession>
<dbReference type="InterPro" id="IPR023408">
    <property type="entry name" value="MscS_beta-dom_sf"/>
</dbReference>
<evidence type="ECO:0000256" key="9">
    <source>
        <dbReference type="SAM" id="SignalP"/>
    </source>
</evidence>
<evidence type="ECO:0000256" key="8">
    <source>
        <dbReference type="SAM" id="Phobius"/>
    </source>
</evidence>
<keyword evidence="9" id="KW-0732">Signal</keyword>
<keyword evidence="5 8" id="KW-1133">Transmembrane helix</keyword>
<evidence type="ECO:0000256" key="2">
    <source>
        <dbReference type="ARBA" id="ARBA00008017"/>
    </source>
</evidence>
<dbReference type="InterPro" id="IPR049278">
    <property type="entry name" value="MS_channel_C"/>
</dbReference>
<feature type="transmembrane region" description="Helical" evidence="8">
    <location>
        <begin position="436"/>
        <end position="456"/>
    </location>
</feature>
<feature type="transmembrane region" description="Helical" evidence="8">
    <location>
        <begin position="585"/>
        <end position="614"/>
    </location>
</feature>
<feature type="transmembrane region" description="Helical" evidence="8">
    <location>
        <begin position="207"/>
        <end position="224"/>
    </location>
</feature>
<dbReference type="InterPro" id="IPR006685">
    <property type="entry name" value="MscS_channel_2nd"/>
</dbReference>
<dbReference type="GO" id="GO:0008381">
    <property type="term" value="F:mechanosensitive monoatomic ion channel activity"/>
    <property type="evidence" value="ECO:0007669"/>
    <property type="project" value="UniProtKB-ARBA"/>
</dbReference>
<dbReference type="InterPro" id="IPR010920">
    <property type="entry name" value="LSM_dom_sf"/>
</dbReference>
<feature type="transmembrane region" description="Helical" evidence="8">
    <location>
        <begin position="516"/>
        <end position="535"/>
    </location>
</feature>
<feature type="transmembrane region" description="Helical" evidence="8">
    <location>
        <begin position="556"/>
        <end position="579"/>
    </location>
</feature>